<sequence>MGETVGETVGETPSDALSRLRALCLALPEATEKLSHGEPTWFVRKVFVTYAGRHHDDRVAFWCAVPPGVQEALMGSDPERFFRPPYVGGRGWLGVYLDVPEIDWDEIAELVAEAYRTVAPKRLVAQLDAARAGRPS</sequence>
<proteinExistence type="predicted"/>
<protein>
    <submittedName>
        <fullName evidence="1">MmcQ/YjbR family DNA-binding protein</fullName>
    </submittedName>
</protein>
<keyword evidence="1" id="KW-0238">DNA-binding</keyword>
<dbReference type="InterPro" id="IPR058532">
    <property type="entry name" value="YjbR/MT2646/Rv2570-like"/>
</dbReference>
<dbReference type="Gene3D" id="3.90.1150.30">
    <property type="match status" value="1"/>
</dbReference>
<gene>
    <name evidence="1" type="ORF">RM445_20855</name>
</gene>
<name>A0ABU2NDE7_9PSEU</name>
<dbReference type="RefSeq" id="WP_311558481.1">
    <property type="nucleotide sequence ID" value="NZ_JAVREJ010000015.1"/>
</dbReference>
<dbReference type="EMBL" id="JAVREJ010000015">
    <property type="protein sequence ID" value="MDT0351982.1"/>
    <property type="molecule type" value="Genomic_DNA"/>
</dbReference>
<dbReference type="SUPFAM" id="SSF142906">
    <property type="entry name" value="YjbR-like"/>
    <property type="match status" value="1"/>
</dbReference>
<reference evidence="2" key="1">
    <citation type="submission" date="2023-07" db="EMBL/GenBank/DDBJ databases">
        <title>30 novel species of actinomycetes from the DSMZ collection.</title>
        <authorList>
            <person name="Nouioui I."/>
        </authorList>
    </citation>
    <scope>NUCLEOTIDE SEQUENCE [LARGE SCALE GENOMIC DNA]</scope>
    <source>
        <strain evidence="2">DSM 45834</strain>
    </source>
</reference>
<dbReference type="Proteomes" id="UP001183202">
    <property type="component" value="Unassembled WGS sequence"/>
</dbReference>
<evidence type="ECO:0000313" key="2">
    <source>
        <dbReference type="Proteomes" id="UP001183202"/>
    </source>
</evidence>
<dbReference type="Pfam" id="PF04237">
    <property type="entry name" value="YjbR"/>
    <property type="match status" value="1"/>
</dbReference>
<comment type="caution">
    <text evidence="1">The sequence shown here is derived from an EMBL/GenBank/DDBJ whole genome shotgun (WGS) entry which is preliminary data.</text>
</comment>
<keyword evidence="2" id="KW-1185">Reference proteome</keyword>
<dbReference type="InterPro" id="IPR038056">
    <property type="entry name" value="YjbR-like_sf"/>
</dbReference>
<organism evidence="1 2">
    <name type="scientific">Pseudonocardia charpentierae</name>
    <dbReference type="NCBI Taxonomy" id="3075545"/>
    <lineage>
        <taxon>Bacteria</taxon>
        <taxon>Bacillati</taxon>
        <taxon>Actinomycetota</taxon>
        <taxon>Actinomycetes</taxon>
        <taxon>Pseudonocardiales</taxon>
        <taxon>Pseudonocardiaceae</taxon>
        <taxon>Pseudonocardia</taxon>
    </lineage>
</organism>
<dbReference type="GO" id="GO:0003677">
    <property type="term" value="F:DNA binding"/>
    <property type="evidence" value="ECO:0007669"/>
    <property type="project" value="UniProtKB-KW"/>
</dbReference>
<accession>A0ABU2NDE7</accession>
<evidence type="ECO:0000313" key="1">
    <source>
        <dbReference type="EMBL" id="MDT0351982.1"/>
    </source>
</evidence>